<accession>A0A1Y4DEM8</accession>
<dbReference type="CDD" id="cd02966">
    <property type="entry name" value="TlpA_like_family"/>
    <property type="match status" value="1"/>
</dbReference>
<feature type="signal peptide" evidence="1">
    <location>
        <begin position="1"/>
        <end position="19"/>
    </location>
</feature>
<evidence type="ECO:0000313" key="4">
    <source>
        <dbReference type="Proteomes" id="UP000196368"/>
    </source>
</evidence>
<keyword evidence="4" id="KW-1185">Reference proteome</keyword>
<dbReference type="AlphaFoldDB" id="A0A1Y4DEM8"/>
<dbReference type="Gene3D" id="3.40.30.10">
    <property type="entry name" value="Glutaredoxin"/>
    <property type="match status" value="1"/>
</dbReference>
<dbReference type="RefSeq" id="WP_087289000.1">
    <property type="nucleotide sequence ID" value="NZ_NFJD01000004.1"/>
</dbReference>
<dbReference type="SUPFAM" id="SSF52833">
    <property type="entry name" value="Thioredoxin-like"/>
    <property type="match status" value="1"/>
</dbReference>
<dbReference type="GO" id="GO:0016491">
    <property type="term" value="F:oxidoreductase activity"/>
    <property type="evidence" value="ECO:0007669"/>
    <property type="project" value="InterPro"/>
</dbReference>
<comment type="caution">
    <text evidence="3">The sequence shown here is derived from an EMBL/GenBank/DDBJ whole genome shotgun (WGS) entry which is preliminary data.</text>
</comment>
<evidence type="ECO:0000256" key="1">
    <source>
        <dbReference type="SAM" id="SignalP"/>
    </source>
</evidence>
<dbReference type="Pfam" id="PF00578">
    <property type="entry name" value="AhpC-TSA"/>
    <property type="match status" value="1"/>
</dbReference>
<gene>
    <name evidence="3" type="ORF">B5F75_06065</name>
</gene>
<name>A0A1Y4DEM8_9BACT</name>
<dbReference type="EMBL" id="NFJD01000004">
    <property type="protein sequence ID" value="OUO56179.1"/>
    <property type="molecule type" value="Genomic_DNA"/>
</dbReference>
<dbReference type="GO" id="GO:0016209">
    <property type="term" value="F:antioxidant activity"/>
    <property type="evidence" value="ECO:0007669"/>
    <property type="project" value="InterPro"/>
</dbReference>
<dbReference type="InterPro" id="IPR013766">
    <property type="entry name" value="Thioredoxin_domain"/>
</dbReference>
<dbReference type="InterPro" id="IPR000866">
    <property type="entry name" value="AhpC/TSA"/>
</dbReference>
<dbReference type="PROSITE" id="PS51257">
    <property type="entry name" value="PROKAR_LIPOPROTEIN"/>
    <property type="match status" value="1"/>
</dbReference>
<dbReference type="InterPro" id="IPR036249">
    <property type="entry name" value="Thioredoxin-like_sf"/>
</dbReference>
<keyword evidence="1" id="KW-0732">Signal</keyword>
<reference evidence="4" key="1">
    <citation type="submission" date="2017-04" db="EMBL/GenBank/DDBJ databases">
        <title>Function of individual gut microbiota members based on whole genome sequencing of pure cultures obtained from chicken caecum.</title>
        <authorList>
            <person name="Medvecky M."/>
            <person name="Cejkova D."/>
            <person name="Polansky O."/>
            <person name="Karasova D."/>
            <person name="Kubasova T."/>
            <person name="Cizek A."/>
            <person name="Rychlik I."/>
        </authorList>
    </citation>
    <scope>NUCLEOTIDE SEQUENCE [LARGE SCALE GENOMIC DNA]</scope>
    <source>
        <strain evidence="4">An273</strain>
    </source>
</reference>
<sequence>MKKLLVLTVAALLAAACMKLPELPTMGLVQIPIAGEEEALWTSTDYEGKPVLMMYMGSWCPYCKMSMPALNTVAEKYAGKAEVVGVFLDADPETVLKVAKEHGLNTKVLYNGQGPADVMKVTGLPHAILFDRKHRVVRIWEGFSPTLAQEFDEHLQRLTK</sequence>
<feature type="domain" description="Thioredoxin" evidence="2">
    <location>
        <begin position="9"/>
        <end position="160"/>
    </location>
</feature>
<feature type="chain" id="PRO_5011988711" description="Thioredoxin domain-containing protein" evidence="1">
    <location>
        <begin position="20"/>
        <end position="160"/>
    </location>
</feature>
<dbReference type="PANTHER" id="PTHR42852:SF13">
    <property type="entry name" value="PROTEIN DIPZ"/>
    <property type="match status" value="1"/>
</dbReference>
<protein>
    <recommendedName>
        <fullName evidence="2">Thioredoxin domain-containing protein</fullName>
    </recommendedName>
</protein>
<dbReference type="OrthoDB" id="9799347at2"/>
<dbReference type="InterPro" id="IPR050553">
    <property type="entry name" value="Thioredoxin_ResA/DsbE_sf"/>
</dbReference>
<dbReference type="PANTHER" id="PTHR42852">
    <property type="entry name" value="THIOL:DISULFIDE INTERCHANGE PROTEIN DSBE"/>
    <property type="match status" value="1"/>
</dbReference>
<proteinExistence type="predicted"/>
<dbReference type="Proteomes" id="UP000196368">
    <property type="component" value="Unassembled WGS sequence"/>
</dbReference>
<organism evidence="3 4">
    <name type="scientific">Candidatus Avelusimicrobium gallicola</name>
    <dbReference type="NCBI Taxonomy" id="2562704"/>
    <lineage>
        <taxon>Bacteria</taxon>
        <taxon>Pseudomonadati</taxon>
        <taxon>Elusimicrobiota</taxon>
        <taxon>Elusimicrobia</taxon>
        <taxon>Elusimicrobiales</taxon>
        <taxon>Elusimicrobiaceae</taxon>
        <taxon>Candidatus Avelusimicrobium</taxon>
    </lineage>
</organism>
<evidence type="ECO:0000259" key="2">
    <source>
        <dbReference type="PROSITE" id="PS51352"/>
    </source>
</evidence>
<evidence type="ECO:0000313" key="3">
    <source>
        <dbReference type="EMBL" id="OUO56179.1"/>
    </source>
</evidence>
<dbReference type="PROSITE" id="PS51352">
    <property type="entry name" value="THIOREDOXIN_2"/>
    <property type="match status" value="1"/>
</dbReference>